<dbReference type="Proteomes" id="UP000235965">
    <property type="component" value="Unassembled WGS sequence"/>
</dbReference>
<keyword evidence="2" id="KW-1185">Reference proteome</keyword>
<proteinExistence type="predicted"/>
<dbReference type="AlphaFoldDB" id="A0A2J7RML1"/>
<accession>A0A2J7RML1</accession>
<feature type="non-terminal residue" evidence="1">
    <location>
        <position position="1"/>
    </location>
</feature>
<dbReference type="InParanoid" id="A0A2J7RML1"/>
<evidence type="ECO:0000313" key="1">
    <source>
        <dbReference type="EMBL" id="PNF42071.1"/>
    </source>
</evidence>
<organism evidence="1 2">
    <name type="scientific">Cryptotermes secundus</name>
    <dbReference type="NCBI Taxonomy" id="105785"/>
    <lineage>
        <taxon>Eukaryota</taxon>
        <taxon>Metazoa</taxon>
        <taxon>Ecdysozoa</taxon>
        <taxon>Arthropoda</taxon>
        <taxon>Hexapoda</taxon>
        <taxon>Insecta</taxon>
        <taxon>Pterygota</taxon>
        <taxon>Neoptera</taxon>
        <taxon>Polyneoptera</taxon>
        <taxon>Dictyoptera</taxon>
        <taxon>Blattodea</taxon>
        <taxon>Blattoidea</taxon>
        <taxon>Termitoidae</taxon>
        <taxon>Kalotermitidae</taxon>
        <taxon>Cryptotermitinae</taxon>
        <taxon>Cryptotermes</taxon>
    </lineage>
</organism>
<gene>
    <name evidence="1" type="ORF">B7P43_G10985</name>
</gene>
<reference evidence="1 2" key="1">
    <citation type="submission" date="2017-12" db="EMBL/GenBank/DDBJ databases">
        <title>Hemimetabolous genomes reveal molecular basis of termite eusociality.</title>
        <authorList>
            <person name="Harrison M.C."/>
            <person name="Jongepier E."/>
            <person name="Robertson H.M."/>
            <person name="Arning N."/>
            <person name="Bitard-Feildel T."/>
            <person name="Chao H."/>
            <person name="Childers C.P."/>
            <person name="Dinh H."/>
            <person name="Doddapaneni H."/>
            <person name="Dugan S."/>
            <person name="Gowin J."/>
            <person name="Greiner C."/>
            <person name="Han Y."/>
            <person name="Hu H."/>
            <person name="Hughes D.S.T."/>
            <person name="Huylmans A.-K."/>
            <person name="Kemena C."/>
            <person name="Kremer L.P.M."/>
            <person name="Lee S.L."/>
            <person name="Lopez-Ezquerra A."/>
            <person name="Mallet L."/>
            <person name="Monroy-Kuhn J.M."/>
            <person name="Moser A."/>
            <person name="Murali S.C."/>
            <person name="Muzny D.M."/>
            <person name="Otani S."/>
            <person name="Piulachs M.-D."/>
            <person name="Poelchau M."/>
            <person name="Qu J."/>
            <person name="Schaub F."/>
            <person name="Wada-Katsumata A."/>
            <person name="Worley K.C."/>
            <person name="Xie Q."/>
            <person name="Ylla G."/>
            <person name="Poulsen M."/>
            <person name="Gibbs R.A."/>
            <person name="Schal C."/>
            <person name="Richards S."/>
            <person name="Belles X."/>
            <person name="Korb J."/>
            <person name="Bornberg-Bauer E."/>
        </authorList>
    </citation>
    <scope>NUCLEOTIDE SEQUENCE [LARGE SCALE GENOMIC DNA]</scope>
    <source>
        <tissue evidence="1">Whole body</tissue>
    </source>
</reference>
<protein>
    <submittedName>
        <fullName evidence="1">Uncharacterized protein</fullName>
    </submittedName>
</protein>
<evidence type="ECO:0000313" key="2">
    <source>
        <dbReference type="Proteomes" id="UP000235965"/>
    </source>
</evidence>
<name>A0A2J7RML1_9NEOP</name>
<dbReference type="EMBL" id="NEVH01002553">
    <property type="protein sequence ID" value="PNF42071.1"/>
    <property type="molecule type" value="Genomic_DNA"/>
</dbReference>
<sequence>LYVEELLAPRPTPRLDDDPLSSVRDCLFNISAASLHPDRKIPLGRPRRRWVDNIKIYLRYMGWASLD</sequence>
<comment type="caution">
    <text evidence="1">The sequence shown here is derived from an EMBL/GenBank/DDBJ whole genome shotgun (WGS) entry which is preliminary data.</text>
</comment>